<evidence type="ECO:0000256" key="1">
    <source>
        <dbReference type="SAM" id="Phobius"/>
    </source>
</evidence>
<dbReference type="EMBL" id="MLFT02000007">
    <property type="protein sequence ID" value="PHT43705.1"/>
    <property type="molecule type" value="Genomic_DNA"/>
</dbReference>
<keyword evidence="1" id="KW-0812">Transmembrane</keyword>
<dbReference type="STRING" id="33114.A0A2G2WEN5"/>
<gene>
    <name evidence="2" type="ORF">CQW23_17730</name>
</gene>
<keyword evidence="1" id="KW-0472">Membrane</keyword>
<dbReference type="AlphaFoldDB" id="A0A2G2WEN5"/>
<keyword evidence="3" id="KW-1185">Reference proteome</keyword>
<sequence length="175" mass="19637">MAMLNLLLSQVQRENHQDQCILLEQDAKSRAQVEELKKELHKEASLALKTCGWSEEVYTLMRSKKLGAQSDFQASDINAMKKLLIADAKPMFISRIPESLKSSLVERLTSFSQGTPPPPVPKCTRQSQSSLFSPLTMVLIYLACILCHLEMGCMFVVTSILCHMVEKAADDYKLS</sequence>
<feature type="transmembrane region" description="Helical" evidence="1">
    <location>
        <begin position="131"/>
        <end position="157"/>
    </location>
</feature>
<evidence type="ECO:0000313" key="3">
    <source>
        <dbReference type="Proteomes" id="UP000224567"/>
    </source>
</evidence>
<comment type="caution">
    <text evidence="2">The sequence shown here is derived from an EMBL/GenBank/DDBJ whole genome shotgun (WGS) entry which is preliminary data.</text>
</comment>
<keyword evidence="1" id="KW-1133">Transmembrane helix</keyword>
<protein>
    <submittedName>
        <fullName evidence="2">Uncharacterized protein</fullName>
    </submittedName>
</protein>
<accession>A0A2G2WEN5</accession>
<evidence type="ECO:0000313" key="2">
    <source>
        <dbReference type="EMBL" id="PHT43705.1"/>
    </source>
</evidence>
<proteinExistence type="predicted"/>
<organism evidence="2 3">
    <name type="scientific">Capsicum baccatum</name>
    <name type="common">Peruvian pepper</name>
    <dbReference type="NCBI Taxonomy" id="33114"/>
    <lineage>
        <taxon>Eukaryota</taxon>
        <taxon>Viridiplantae</taxon>
        <taxon>Streptophyta</taxon>
        <taxon>Embryophyta</taxon>
        <taxon>Tracheophyta</taxon>
        <taxon>Spermatophyta</taxon>
        <taxon>Magnoliopsida</taxon>
        <taxon>eudicotyledons</taxon>
        <taxon>Gunneridae</taxon>
        <taxon>Pentapetalae</taxon>
        <taxon>asterids</taxon>
        <taxon>lamiids</taxon>
        <taxon>Solanales</taxon>
        <taxon>Solanaceae</taxon>
        <taxon>Solanoideae</taxon>
        <taxon>Capsiceae</taxon>
        <taxon>Capsicum</taxon>
    </lineage>
</organism>
<dbReference type="OrthoDB" id="1773794at2759"/>
<reference evidence="3" key="2">
    <citation type="journal article" date="2017" name="J. Anim. Genet.">
        <title>Multiple reference genome sequences of hot pepper reveal the massive evolution of plant disease resistance genes by retroduplication.</title>
        <authorList>
            <person name="Kim S."/>
            <person name="Park J."/>
            <person name="Yeom S.-I."/>
            <person name="Kim Y.-M."/>
            <person name="Seo E."/>
            <person name="Kim K.-T."/>
            <person name="Kim M.-S."/>
            <person name="Lee J.M."/>
            <person name="Cheong K."/>
            <person name="Shin H.-S."/>
            <person name="Kim S.-B."/>
            <person name="Han K."/>
            <person name="Lee J."/>
            <person name="Park M."/>
            <person name="Lee H.-A."/>
            <person name="Lee H.-Y."/>
            <person name="Lee Y."/>
            <person name="Oh S."/>
            <person name="Lee J.H."/>
            <person name="Choi E."/>
            <person name="Choi E."/>
            <person name="Lee S.E."/>
            <person name="Jeon J."/>
            <person name="Kim H."/>
            <person name="Choi G."/>
            <person name="Song H."/>
            <person name="Lee J."/>
            <person name="Lee S.-C."/>
            <person name="Kwon J.-K."/>
            <person name="Lee H.-Y."/>
            <person name="Koo N."/>
            <person name="Hong Y."/>
            <person name="Kim R.W."/>
            <person name="Kang W.-H."/>
            <person name="Huh J.H."/>
            <person name="Kang B.-C."/>
            <person name="Yang T.-J."/>
            <person name="Lee Y.-H."/>
            <person name="Bennetzen J.L."/>
            <person name="Choi D."/>
        </authorList>
    </citation>
    <scope>NUCLEOTIDE SEQUENCE [LARGE SCALE GENOMIC DNA]</scope>
    <source>
        <strain evidence="3">cv. PBC81</strain>
    </source>
</reference>
<name>A0A2G2WEN5_CAPBA</name>
<dbReference type="Proteomes" id="UP000224567">
    <property type="component" value="Unassembled WGS sequence"/>
</dbReference>
<reference evidence="2 3" key="1">
    <citation type="journal article" date="2017" name="Genome Biol.">
        <title>New reference genome sequences of hot pepper reveal the massive evolution of plant disease-resistance genes by retroduplication.</title>
        <authorList>
            <person name="Kim S."/>
            <person name="Park J."/>
            <person name="Yeom S.I."/>
            <person name="Kim Y.M."/>
            <person name="Seo E."/>
            <person name="Kim K.T."/>
            <person name="Kim M.S."/>
            <person name="Lee J.M."/>
            <person name="Cheong K."/>
            <person name="Shin H.S."/>
            <person name="Kim S.B."/>
            <person name="Han K."/>
            <person name="Lee J."/>
            <person name="Park M."/>
            <person name="Lee H.A."/>
            <person name="Lee H.Y."/>
            <person name="Lee Y."/>
            <person name="Oh S."/>
            <person name="Lee J.H."/>
            <person name="Choi E."/>
            <person name="Choi E."/>
            <person name="Lee S.E."/>
            <person name="Jeon J."/>
            <person name="Kim H."/>
            <person name="Choi G."/>
            <person name="Song H."/>
            <person name="Lee J."/>
            <person name="Lee S.C."/>
            <person name="Kwon J.K."/>
            <person name="Lee H.Y."/>
            <person name="Koo N."/>
            <person name="Hong Y."/>
            <person name="Kim R.W."/>
            <person name="Kang W.H."/>
            <person name="Huh J.H."/>
            <person name="Kang B.C."/>
            <person name="Yang T.J."/>
            <person name="Lee Y.H."/>
            <person name="Bennetzen J.L."/>
            <person name="Choi D."/>
        </authorList>
    </citation>
    <scope>NUCLEOTIDE SEQUENCE [LARGE SCALE GENOMIC DNA]</scope>
    <source>
        <strain evidence="3">cv. PBC81</strain>
    </source>
</reference>